<reference evidence="1 2" key="1">
    <citation type="submission" date="2018-11" db="EMBL/GenBank/DDBJ databases">
        <title>Pseudaminobacter arsenicus sp. nov., an arsenic-resistant bacterium isolated from arsenic-rich aquifers.</title>
        <authorList>
            <person name="Mu Y."/>
        </authorList>
    </citation>
    <scope>NUCLEOTIDE SEQUENCE [LARGE SCALE GENOMIC DNA]</scope>
    <source>
        <strain evidence="1 2">CB3</strain>
    </source>
</reference>
<dbReference type="InterPro" id="IPR010385">
    <property type="entry name" value="DUF982"/>
</dbReference>
<sequence length="91" mass="9596">MTSLKFPAPVTVRANGALHDIVTVQEAMAFLNQWPKNRRGPAFGCAERSCNAAIAGQLSAEQARQSLASFARIAGILVTADALQPASATDR</sequence>
<accession>A0A432UZA8</accession>
<name>A0A432UZA8_9HYPH</name>
<evidence type="ECO:0000313" key="2">
    <source>
        <dbReference type="Proteomes" id="UP000281647"/>
    </source>
</evidence>
<evidence type="ECO:0000313" key="1">
    <source>
        <dbReference type="EMBL" id="RUM95235.1"/>
    </source>
</evidence>
<comment type="caution">
    <text evidence="1">The sequence shown here is derived from an EMBL/GenBank/DDBJ whole genome shotgun (WGS) entry which is preliminary data.</text>
</comment>
<proteinExistence type="predicted"/>
<protein>
    <submittedName>
        <fullName evidence="1">DUF982 domain-containing protein</fullName>
    </submittedName>
</protein>
<dbReference type="Pfam" id="PF06169">
    <property type="entry name" value="DUF982"/>
    <property type="match status" value="1"/>
</dbReference>
<dbReference type="AlphaFoldDB" id="A0A432UZA8"/>
<dbReference type="OrthoDB" id="8084083at2"/>
<dbReference type="Gene3D" id="6.10.250.730">
    <property type="match status" value="1"/>
</dbReference>
<gene>
    <name evidence="1" type="ORF">EET67_24470</name>
</gene>
<dbReference type="Proteomes" id="UP000281647">
    <property type="component" value="Unassembled WGS sequence"/>
</dbReference>
<dbReference type="EMBL" id="RKST01000059">
    <property type="protein sequence ID" value="RUM95235.1"/>
    <property type="molecule type" value="Genomic_DNA"/>
</dbReference>
<keyword evidence="2" id="KW-1185">Reference proteome</keyword>
<organism evidence="1 2">
    <name type="scientific">Borborobacter arsenicus</name>
    <dbReference type="NCBI Taxonomy" id="1851146"/>
    <lineage>
        <taxon>Bacteria</taxon>
        <taxon>Pseudomonadati</taxon>
        <taxon>Pseudomonadota</taxon>
        <taxon>Alphaproteobacteria</taxon>
        <taxon>Hyphomicrobiales</taxon>
        <taxon>Phyllobacteriaceae</taxon>
        <taxon>Borborobacter</taxon>
    </lineage>
</organism>